<keyword evidence="9" id="KW-0520">NAD</keyword>
<evidence type="ECO:0000256" key="3">
    <source>
        <dbReference type="ARBA" id="ARBA00022679"/>
    </source>
</evidence>
<dbReference type="Proteomes" id="UP000319160">
    <property type="component" value="Unassembled WGS sequence"/>
</dbReference>
<accession>A0A553HZ20</accession>
<evidence type="ECO:0000256" key="9">
    <source>
        <dbReference type="ARBA" id="ARBA00023027"/>
    </source>
</evidence>
<evidence type="ECO:0000256" key="7">
    <source>
        <dbReference type="ARBA" id="ARBA00022840"/>
    </source>
</evidence>
<dbReference type="SUPFAM" id="SSF111331">
    <property type="entry name" value="NAD kinase/diacylglycerol kinase-like"/>
    <property type="match status" value="1"/>
</dbReference>
<dbReference type="GO" id="GO:0005524">
    <property type="term" value="F:ATP binding"/>
    <property type="evidence" value="ECO:0007669"/>
    <property type="project" value="UniProtKB-KW"/>
</dbReference>
<keyword evidence="13" id="KW-1185">Reference proteome</keyword>
<evidence type="ECO:0000313" key="13">
    <source>
        <dbReference type="Proteomes" id="UP000319160"/>
    </source>
</evidence>
<dbReference type="GO" id="GO:0019674">
    <property type="term" value="P:NAD+ metabolic process"/>
    <property type="evidence" value="ECO:0007669"/>
    <property type="project" value="InterPro"/>
</dbReference>
<dbReference type="FunFam" id="2.60.200.30:FF:000009">
    <property type="entry name" value="Poly(P)/ATP NAD kinase"/>
    <property type="match status" value="1"/>
</dbReference>
<evidence type="ECO:0000256" key="1">
    <source>
        <dbReference type="ARBA" id="ARBA00005964"/>
    </source>
</evidence>
<dbReference type="PANTHER" id="PTHR20275:SF26">
    <property type="entry name" value="NADH KINASE POS5, MITOCHONDRIAL"/>
    <property type="match status" value="1"/>
</dbReference>
<protein>
    <recommendedName>
        <fullName evidence="11">Carboxylesterase type B domain-containing protein</fullName>
    </recommendedName>
</protein>
<dbReference type="Pfam" id="PF00135">
    <property type="entry name" value="COesterase"/>
    <property type="match status" value="2"/>
</dbReference>
<keyword evidence="4" id="KW-0547">Nucleotide-binding</keyword>
<feature type="domain" description="Carboxylesterase type B" evidence="11">
    <location>
        <begin position="502"/>
        <end position="614"/>
    </location>
</feature>
<dbReference type="InterPro" id="IPR029058">
    <property type="entry name" value="AB_hydrolase_fold"/>
</dbReference>
<sequence length="778" mass="84681">MLRWSMLPRLTSGCQRLSAPQIPTSASASSGARSFSTTPCRREILDISALPPRVKPKYKESPTSSLLSLQWPEPPRNVLIIPKFHAPQVTSSAVLFAKHIRKEYPNVNLVFERRVAAQVYESLPFPVYTADPSSFHDKIDLVATLGGDGTILRAASLFSLRSSVPPMLSFSMGSLGFLGEWKFEDYKRAWRQVYMSGSRVAVTDLQDPHTRAAVNGPPDDEVFQIHNAWSHVHGKSMGLTRSSKVLLRHRLKVGVYDADGVNINGQLMPTSTAEPQQLLPPTPPASRAPSKRGEPITQAFHAINELVIHRGPNPHLAIIDVFVNGRFLTEAVADGILVSTPTGSTAYSLSAGGSIMHPLVKTLLITPICARSLSFRPLGLPLNSKVVLKLSEKNRGRELEVSIDGKRKTGVTIGMEIRVEGEMVGRTSDGGWAGGVPCVIRSPVNGASGEDDDGWVGLRDQRLVLEWVREHINQFGGDRDRITIFGQSSGGLAVGMQIMLVVDTVGCYTSSLHSLDTVKCLRDSDMETLLNASIVTHSVDIARNIGAIWLPVVDGNFLPAAPSQLIKEGRFANITTVIGWYENNLTMYTNTTISTDEQVHESVQGYVPTMTSANVDKLLYPTFDSGLQFQAQRGRKQIKSVLLRCAGLPRHPNVSDQVIKGLDNDTGYGVIHTSHLEYAFGNLPVFDSGENPFQPTPADYALASRGSRSWSTFASTGKLSLKGHVTFLGFTTAFPGSDETDVFIAGGPHDGLSPIAGPKAQTMLNAQRLRERCVHLLG</sequence>
<dbReference type="PROSITE" id="PS00122">
    <property type="entry name" value="CARBOXYLESTERASE_B_1"/>
    <property type="match status" value="1"/>
</dbReference>
<comment type="similarity">
    <text evidence="2">Belongs to the NAD kinase family.</text>
</comment>
<feature type="region of interest" description="Disordered" evidence="10">
    <location>
        <begin position="271"/>
        <end position="292"/>
    </location>
</feature>
<dbReference type="AlphaFoldDB" id="A0A553HZ20"/>
<dbReference type="InterPro" id="IPR017437">
    <property type="entry name" value="ATP-NAD_kinase_PpnK-typ_C"/>
</dbReference>
<evidence type="ECO:0000256" key="2">
    <source>
        <dbReference type="ARBA" id="ARBA00010995"/>
    </source>
</evidence>
<comment type="similarity">
    <text evidence="1">Belongs to the type-B carboxylesterase/lipase family.</text>
</comment>
<dbReference type="InterPro" id="IPR002504">
    <property type="entry name" value="NADK"/>
</dbReference>
<proteinExistence type="inferred from homology"/>
<dbReference type="Pfam" id="PF01513">
    <property type="entry name" value="NAD_kinase"/>
    <property type="match status" value="1"/>
</dbReference>
<dbReference type="OrthoDB" id="24581at2759"/>
<name>A0A553HZ20_9PEZI</name>
<evidence type="ECO:0000256" key="6">
    <source>
        <dbReference type="ARBA" id="ARBA00022801"/>
    </source>
</evidence>
<dbReference type="HAMAP" id="MF_00361">
    <property type="entry name" value="NAD_kinase"/>
    <property type="match status" value="1"/>
</dbReference>
<dbReference type="InterPro" id="IPR019826">
    <property type="entry name" value="Carboxylesterase_B_AS"/>
</dbReference>
<keyword evidence="6" id="KW-0378">Hydrolase</keyword>
<dbReference type="STRING" id="2512241.A0A553HZ20"/>
<evidence type="ECO:0000256" key="4">
    <source>
        <dbReference type="ARBA" id="ARBA00022741"/>
    </source>
</evidence>
<evidence type="ECO:0000256" key="8">
    <source>
        <dbReference type="ARBA" id="ARBA00022857"/>
    </source>
</evidence>
<dbReference type="GO" id="GO:0003951">
    <property type="term" value="F:NAD+ kinase activity"/>
    <property type="evidence" value="ECO:0007669"/>
    <property type="project" value="InterPro"/>
</dbReference>
<dbReference type="GO" id="GO:0016787">
    <property type="term" value="F:hydrolase activity"/>
    <property type="evidence" value="ECO:0007669"/>
    <property type="project" value="UniProtKB-KW"/>
</dbReference>
<dbReference type="Gene3D" id="2.60.200.30">
    <property type="entry name" value="Probable inorganic polyphosphate/atp-NAD kinase, domain 2"/>
    <property type="match status" value="1"/>
</dbReference>
<keyword evidence="8" id="KW-0521">NADP</keyword>
<evidence type="ECO:0000256" key="5">
    <source>
        <dbReference type="ARBA" id="ARBA00022777"/>
    </source>
</evidence>
<dbReference type="PANTHER" id="PTHR20275">
    <property type="entry name" value="NAD KINASE"/>
    <property type="match status" value="1"/>
</dbReference>
<dbReference type="EMBL" id="VFLP01000030">
    <property type="protein sequence ID" value="TRX93207.1"/>
    <property type="molecule type" value="Genomic_DNA"/>
</dbReference>
<reference evidence="13" key="1">
    <citation type="submission" date="2019-06" db="EMBL/GenBank/DDBJ databases">
        <title>Draft genome sequence of the griseofulvin-producing fungus Xylaria cubensis strain G536.</title>
        <authorList>
            <person name="Mead M.E."/>
            <person name="Raja H.A."/>
            <person name="Steenwyk J.L."/>
            <person name="Knowles S.L."/>
            <person name="Oberlies N.H."/>
            <person name="Rokas A."/>
        </authorList>
    </citation>
    <scope>NUCLEOTIDE SEQUENCE [LARGE SCALE GENOMIC DNA]</scope>
    <source>
        <strain evidence="13">G536</strain>
    </source>
</reference>
<evidence type="ECO:0000313" key="12">
    <source>
        <dbReference type="EMBL" id="TRX93207.1"/>
    </source>
</evidence>
<keyword evidence="7" id="KW-0067">ATP-binding</keyword>
<dbReference type="Pfam" id="PF20143">
    <property type="entry name" value="NAD_kinase_C"/>
    <property type="match status" value="1"/>
</dbReference>
<gene>
    <name evidence="12" type="ORF">FHL15_005786</name>
</gene>
<dbReference type="FunFam" id="3.40.50.10330:FF:000033">
    <property type="entry name" value="NADH kinase, variant 3"/>
    <property type="match status" value="1"/>
</dbReference>
<comment type="caution">
    <text evidence="12">The sequence shown here is derived from an EMBL/GenBank/DDBJ whole genome shotgun (WGS) entry which is preliminary data.</text>
</comment>
<dbReference type="GO" id="GO:0006741">
    <property type="term" value="P:NADP+ biosynthetic process"/>
    <property type="evidence" value="ECO:0007669"/>
    <property type="project" value="InterPro"/>
</dbReference>
<feature type="domain" description="Carboxylesterase type B" evidence="11">
    <location>
        <begin position="453"/>
        <end position="499"/>
    </location>
</feature>
<dbReference type="SUPFAM" id="SSF53474">
    <property type="entry name" value="alpha/beta-Hydrolases"/>
    <property type="match status" value="1"/>
</dbReference>
<dbReference type="InterPro" id="IPR016064">
    <property type="entry name" value="NAD/diacylglycerol_kinase_sf"/>
</dbReference>
<evidence type="ECO:0000256" key="10">
    <source>
        <dbReference type="SAM" id="MobiDB-lite"/>
    </source>
</evidence>
<dbReference type="Gene3D" id="3.40.50.1820">
    <property type="entry name" value="alpha/beta hydrolase"/>
    <property type="match status" value="2"/>
</dbReference>
<dbReference type="InterPro" id="IPR017438">
    <property type="entry name" value="ATP-NAD_kinase_N"/>
</dbReference>
<dbReference type="Gene3D" id="3.40.50.10330">
    <property type="entry name" value="Probable inorganic polyphosphate/atp-NAD kinase, domain 1"/>
    <property type="match status" value="1"/>
</dbReference>
<dbReference type="InterPro" id="IPR002018">
    <property type="entry name" value="CarbesteraseB"/>
</dbReference>
<evidence type="ECO:0000259" key="11">
    <source>
        <dbReference type="Pfam" id="PF00135"/>
    </source>
</evidence>
<organism evidence="12 13">
    <name type="scientific">Xylaria flabelliformis</name>
    <dbReference type="NCBI Taxonomy" id="2512241"/>
    <lineage>
        <taxon>Eukaryota</taxon>
        <taxon>Fungi</taxon>
        <taxon>Dikarya</taxon>
        <taxon>Ascomycota</taxon>
        <taxon>Pezizomycotina</taxon>
        <taxon>Sordariomycetes</taxon>
        <taxon>Xylariomycetidae</taxon>
        <taxon>Xylariales</taxon>
        <taxon>Xylariaceae</taxon>
        <taxon>Xylaria</taxon>
    </lineage>
</organism>
<keyword evidence="3" id="KW-0808">Transferase</keyword>
<keyword evidence="5" id="KW-0418">Kinase</keyword>